<evidence type="ECO:0000313" key="2">
    <source>
        <dbReference type="Proteomes" id="UP000245829"/>
    </source>
</evidence>
<dbReference type="AlphaFoldDB" id="A0A2S2KPS4"/>
<keyword evidence="2" id="KW-1185">Reference proteome</keyword>
<evidence type="ECO:0000313" key="1">
    <source>
        <dbReference type="EMBL" id="GBH33531.1"/>
    </source>
</evidence>
<dbReference type="GeneID" id="76209660"/>
<protein>
    <submittedName>
        <fullName evidence="1">Uncharacterized protein</fullName>
    </submittedName>
</protein>
<organism evidence="1 2">
    <name type="scientific">Nitrosopumilus zosterae</name>
    <dbReference type="NCBI Taxonomy" id="718286"/>
    <lineage>
        <taxon>Archaea</taxon>
        <taxon>Nitrososphaerota</taxon>
        <taxon>Nitrososphaeria</taxon>
        <taxon>Nitrosopumilales</taxon>
        <taxon>Nitrosopumilaceae</taxon>
        <taxon>Nitrosopumilus</taxon>
    </lineage>
</organism>
<dbReference type="RefSeq" id="WP_263970049.1">
    <property type="nucleotide sequence ID" value="NZ_AP026695.1"/>
</dbReference>
<reference evidence="1 2" key="1">
    <citation type="submission" date="2018-05" db="EMBL/GenBank/DDBJ databases">
        <title>genome sequencing of Nitrosopumilus sp. NM25.</title>
        <authorList>
            <person name="Mori K."/>
            <person name="Nakagawa T."/>
        </authorList>
    </citation>
    <scope>NUCLEOTIDE SEQUENCE [LARGE SCALE GENOMIC DNA]</scope>
    <source>
        <strain evidence="1 2">NM25</strain>
    </source>
</reference>
<dbReference type="EMBL" id="BGKI01000001">
    <property type="protein sequence ID" value="GBH33531.1"/>
    <property type="molecule type" value="Genomic_DNA"/>
</dbReference>
<sequence length="43" mass="4985">MMYNSRLFVCVKKLTKTRGLGEINVKNVPPEALICIVFNPFWN</sequence>
<accession>A0A2S2KPS4</accession>
<proteinExistence type="predicted"/>
<gene>
    <name evidence="1" type="ORF">NZNM25_03220</name>
</gene>
<name>A0A2S2KPS4_9ARCH</name>
<comment type="caution">
    <text evidence="1">The sequence shown here is derived from an EMBL/GenBank/DDBJ whole genome shotgun (WGS) entry which is preliminary data.</text>
</comment>
<dbReference type="Proteomes" id="UP000245829">
    <property type="component" value="Unassembled WGS sequence"/>
</dbReference>